<evidence type="ECO:0000313" key="6">
    <source>
        <dbReference type="Proteomes" id="UP001597493"/>
    </source>
</evidence>
<reference evidence="6" key="1">
    <citation type="journal article" date="2019" name="Int. J. Syst. Evol. Microbiol.">
        <title>The Global Catalogue of Microorganisms (GCM) 10K type strain sequencing project: providing services to taxonomists for standard genome sequencing and annotation.</title>
        <authorList>
            <consortium name="The Broad Institute Genomics Platform"/>
            <consortium name="The Broad Institute Genome Sequencing Center for Infectious Disease"/>
            <person name="Wu L."/>
            <person name="Ma J."/>
        </authorList>
    </citation>
    <scope>NUCLEOTIDE SEQUENCE [LARGE SCALE GENOMIC DNA]</scope>
    <source>
        <strain evidence="6">TISTR 1827</strain>
    </source>
</reference>
<dbReference type="Pfam" id="PF05569">
    <property type="entry name" value="Peptidase_M56"/>
    <property type="match status" value="1"/>
</dbReference>
<keyword evidence="2" id="KW-1133">Transmembrane helix</keyword>
<dbReference type="Proteomes" id="UP001597493">
    <property type="component" value="Unassembled WGS sequence"/>
</dbReference>
<name>A0ABW5QY57_9BACL</name>
<dbReference type="Gene3D" id="3.40.710.10">
    <property type="entry name" value="DD-peptidase/beta-lactamase superfamily"/>
    <property type="match status" value="1"/>
</dbReference>
<evidence type="ECO:0000256" key="2">
    <source>
        <dbReference type="SAM" id="Phobius"/>
    </source>
</evidence>
<evidence type="ECO:0000256" key="1">
    <source>
        <dbReference type="ARBA" id="ARBA00011075"/>
    </source>
</evidence>
<dbReference type="SUPFAM" id="SSF56601">
    <property type="entry name" value="beta-lactamase/transpeptidase-like"/>
    <property type="match status" value="1"/>
</dbReference>
<dbReference type="EMBL" id="JBHUMY010000012">
    <property type="protein sequence ID" value="MFD2661279.1"/>
    <property type="molecule type" value="Genomic_DNA"/>
</dbReference>
<proteinExistence type="inferred from homology"/>
<comment type="similarity">
    <text evidence="1">Belongs to the peptidase M56 family.</text>
</comment>
<feature type="transmembrane region" description="Helical" evidence="2">
    <location>
        <begin position="218"/>
        <end position="240"/>
    </location>
</feature>
<feature type="transmembrane region" description="Helical" evidence="2">
    <location>
        <begin position="35"/>
        <end position="53"/>
    </location>
</feature>
<feature type="transmembrane region" description="Helical" evidence="2">
    <location>
        <begin position="6"/>
        <end position="23"/>
    </location>
</feature>
<feature type="transmembrane region" description="Helical" evidence="2">
    <location>
        <begin position="318"/>
        <end position="339"/>
    </location>
</feature>
<feature type="transmembrane region" description="Helical" evidence="2">
    <location>
        <begin position="166"/>
        <end position="188"/>
    </location>
</feature>
<dbReference type="PANTHER" id="PTHR34978:SF3">
    <property type="entry name" value="SLR0241 PROTEIN"/>
    <property type="match status" value="1"/>
</dbReference>
<evidence type="ECO:0000313" key="5">
    <source>
        <dbReference type="EMBL" id="MFD2661279.1"/>
    </source>
</evidence>
<dbReference type="RefSeq" id="WP_379273829.1">
    <property type="nucleotide sequence ID" value="NZ_JBHUGT010000041.1"/>
</dbReference>
<sequence length="590" mass="66681">MFFTTFVACFIVSIISAAGIMLIKAVFRKQLTAKWHYYIWFLLMAALTIPLVPSHLLPFGTVWDGIGGSLRHDPAFSVIGGSSQEAANANWLQDFTVSVNRTAPPFLQIITASLWLGGMLAFAVLTAYSWVKIAKTKKSSRRVTNKEVLDLLEQCKRRLHIEKDVVVLESPLVKSPMLAGLFKTYLVFPDRFAEWLSLNEIKYIFLHELNHLKNKDNITNYAVVALQLIYWFNPLIWIAFRRMRLDREIACDIAVLQALDGSSRVEYGNTIIHFAERASRPLHIALASGLAGPAGQLRKRIETIASYRIESKRQKIKSAAVVILAGVLILSQIPVVSAMGRDDQRFSFGGEHAVYEDLSRYFSGYEGAFVLYDMQADQYRIYNERKSTWRVSPDSTYKIYSALIGLEASVISDEHSTIEWNGETYPYDVWNKDHNLFTAMKSSVNWYFQALESKLDRSVLQAYVQRIHYGNADISGGPEPYWLESSLKISPVEQVQLLKALYTNEFGFEDKHIRTVKEAIRLEERNGALLSGKTGTGTVNHRNTSGWFVGYVEKNGNVYFFATHIQSEDGSNGSAAAAITLKILKEKGIY</sequence>
<dbReference type="InterPro" id="IPR008756">
    <property type="entry name" value="Peptidase_M56"/>
</dbReference>
<keyword evidence="2" id="KW-0812">Transmembrane</keyword>
<evidence type="ECO:0000259" key="4">
    <source>
        <dbReference type="Pfam" id="PF05569"/>
    </source>
</evidence>
<feature type="domain" description="Penicillin-binding protein transpeptidase" evidence="3">
    <location>
        <begin position="381"/>
        <end position="585"/>
    </location>
</feature>
<protein>
    <submittedName>
        <fullName evidence="5">BlaR1 family beta-lactam sensor/signal transducer</fullName>
    </submittedName>
</protein>
<accession>A0ABW5QY57</accession>
<dbReference type="NCBIfam" id="NF000326">
    <property type="entry name" value="blaR1_generic"/>
    <property type="match status" value="1"/>
</dbReference>
<dbReference type="InterPro" id="IPR052173">
    <property type="entry name" value="Beta-lactam_resp_regulator"/>
</dbReference>
<comment type="caution">
    <text evidence="5">The sequence shown here is derived from an EMBL/GenBank/DDBJ whole genome shotgun (WGS) entry which is preliminary data.</text>
</comment>
<dbReference type="PANTHER" id="PTHR34978">
    <property type="entry name" value="POSSIBLE SENSOR-TRANSDUCER PROTEIN BLAR"/>
    <property type="match status" value="1"/>
</dbReference>
<organism evidence="5 6">
    <name type="scientific">Paenibacillus thailandensis</name>
    <dbReference type="NCBI Taxonomy" id="393250"/>
    <lineage>
        <taxon>Bacteria</taxon>
        <taxon>Bacillati</taxon>
        <taxon>Bacillota</taxon>
        <taxon>Bacilli</taxon>
        <taxon>Bacillales</taxon>
        <taxon>Paenibacillaceae</taxon>
        <taxon>Paenibacillus</taxon>
    </lineage>
</organism>
<feature type="domain" description="Peptidase M56" evidence="4">
    <location>
        <begin position="9"/>
        <end position="304"/>
    </location>
</feature>
<keyword evidence="6" id="KW-1185">Reference proteome</keyword>
<dbReference type="Pfam" id="PF00905">
    <property type="entry name" value="Transpeptidase"/>
    <property type="match status" value="1"/>
</dbReference>
<dbReference type="InterPro" id="IPR012338">
    <property type="entry name" value="Beta-lactam/transpept-like"/>
</dbReference>
<dbReference type="CDD" id="cd07341">
    <property type="entry name" value="M56_BlaR1_MecR1_like"/>
    <property type="match status" value="1"/>
</dbReference>
<dbReference type="InterPro" id="IPR001460">
    <property type="entry name" value="PCN-bd_Tpept"/>
</dbReference>
<dbReference type="Gene3D" id="3.30.2010.10">
    <property type="entry name" value="Metalloproteases ('zincins'), catalytic domain"/>
    <property type="match status" value="1"/>
</dbReference>
<evidence type="ECO:0000259" key="3">
    <source>
        <dbReference type="Pfam" id="PF00905"/>
    </source>
</evidence>
<feature type="transmembrane region" description="Helical" evidence="2">
    <location>
        <begin position="106"/>
        <end position="131"/>
    </location>
</feature>
<keyword evidence="2" id="KW-0472">Membrane</keyword>
<gene>
    <name evidence="5" type="ORF">ACFSW5_13570</name>
</gene>